<evidence type="ECO:0000256" key="4">
    <source>
        <dbReference type="ARBA" id="ARBA00022679"/>
    </source>
</evidence>
<feature type="domain" description="Glycosyl hydrolase family 13 catalytic" evidence="7">
    <location>
        <begin position="60"/>
        <end position="642"/>
    </location>
</feature>
<dbReference type="InterPro" id="IPR017853">
    <property type="entry name" value="GH"/>
</dbReference>
<feature type="region of interest" description="Disordered" evidence="5">
    <location>
        <begin position="31"/>
        <end position="52"/>
    </location>
</feature>
<evidence type="ECO:0000313" key="8">
    <source>
        <dbReference type="EMBL" id="OYO19441.1"/>
    </source>
</evidence>
<organism evidence="8 9">
    <name type="scientific">Enemella dayhoffiae</name>
    <dbReference type="NCBI Taxonomy" id="2016507"/>
    <lineage>
        <taxon>Bacteria</taxon>
        <taxon>Bacillati</taxon>
        <taxon>Actinomycetota</taxon>
        <taxon>Actinomycetes</taxon>
        <taxon>Propionibacteriales</taxon>
        <taxon>Propionibacteriaceae</taxon>
        <taxon>Enemella</taxon>
    </lineage>
</organism>
<evidence type="ECO:0000256" key="1">
    <source>
        <dbReference type="ARBA" id="ARBA00001152"/>
    </source>
</evidence>
<keyword evidence="4" id="KW-0808">Transferase</keyword>
<gene>
    <name evidence="8" type="ORF">CGZ93_13915</name>
</gene>
<dbReference type="PANTHER" id="PTHR43447">
    <property type="entry name" value="ALPHA-AMYLASE"/>
    <property type="match status" value="1"/>
</dbReference>
<protein>
    <recommendedName>
        <fullName evidence="3">dextransucrase</fullName>
        <ecNumber evidence="3">2.4.1.5</ecNumber>
    </recommendedName>
</protein>
<name>A0A255GUY2_9ACTN</name>
<dbReference type="Gene3D" id="3.20.20.470">
    <property type="entry name" value="Glucansucrase"/>
    <property type="match status" value="2"/>
</dbReference>
<feature type="signal peptide" evidence="6">
    <location>
        <begin position="1"/>
        <end position="30"/>
    </location>
</feature>
<evidence type="ECO:0000313" key="9">
    <source>
        <dbReference type="Proteomes" id="UP000216311"/>
    </source>
</evidence>
<keyword evidence="6" id="KW-0732">Signal</keyword>
<dbReference type="SUPFAM" id="SSF51445">
    <property type="entry name" value="(Trans)glycosidases"/>
    <property type="match status" value="1"/>
</dbReference>
<feature type="compositionally biased region" description="Low complexity" evidence="5">
    <location>
        <begin position="31"/>
        <end position="49"/>
    </location>
</feature>
<dbReference type="SUPFAM" id="SSF51011">
    <property type="entry name" value="Glycosyl hydrolase domain"/>
    <property type="match status" value="1"/>
</dbReference>
<dbReference type="GO" id="GO:0046527">
    <property type="term" value="F:glucosyltransferase activity"/>
    <property type="evidence" value="ECO:0007669"/>
    <property type="project" value="InterPro"/>
</dbReference>
<dbReference type="Proteomes" id="UP000216311">
    <property type="component" value="Unassembled WGS sequence"/>
</dbReference>
<dbReference type="SMART" id="SM00642">
    <property type="entry name" value="Aamy"/>
    <property type="match status" value="1"/>
</dbReference>
<evidence type="ECO:0000256" key="6">
    <source>
        <dbReference type="SAM" id="SignalP"/>
    </source>
</evidence>
<dbReference type="OrthoDB" id="9799970at2"/>
<dbReference type="AlphaFoldDB" id="A0A255GUY2"/>
<comment type="similarity">
    <text evidence="2">Belongs to the glycosyl hydrolase 70 family.</text>
</comment>
<comment type="catalytic activity">
    <reaction evidence="1">
        <text>[(1-&gt;6)-alpha-D-glucosyl](n) + sucrose = [(1-&gt;6)-alpha-D-glucosyl](n+1) + D-fructose</text>
        <dbReference type="Rhea" id="RHEA:18825"/>
        <dbReference type="Rhea" id="RHEA-COMP:11144"/>
        <dbReference type="Rhea" id="RHEA-COMP:11145"/>
        <dbReference type="ChEBI" id="CHEBI:17992"/>
        <dbReference type="ChEBI" id="CHEBI:18269"/>
        <dbReference type="ChEBI" id="CHEBI:37721"/>
        <dbReference type="EC" id="2.4.1.5"/>
    </reaction>
</comment>
<proteinExistence type="inferred from homology"/>
<evidence type="ECO:0000256" key="3">
    <source>
        <dbReference type="ARBA" id="ARBA00012592"/>
    </source>
</evidence>
<accession>A0A255GUY2</accession>
<keyword evidence="9" id="KW-1185">Reference proteome</keyword>
<dbReference type="EMBL" id="NMVQ01000034">
    <property type="protein sequence ID" value="OYO19441.1"/>
    <property type="molecule type" value="Genomic_DNA"/>
</dbReference>
<dbReference type="InterPro" id="IPR013207">
    <property type="entry name" value="LGFP"/>
</dbReference>
<comment type="caution">
    <text evidence="8">The sequence shown here is derived from an EMBL/GenBank/DDBJ whole genome shotgun (WGS) entry which is preliminary data.</text>
</comment>
<evidence type="ECO:0000256" key="5">
    <source>
        <dbReference type="SAM" id="MobiDB-lite"/>
    </source>
</evidence>
<evidence type="ECO:0000259" key="7">
    <source>
        <dbReference type="SMART" id="SM00642"/>
    </source>
</evidence>
<dbReference type="EC" id="2.4.1.5" evidence="3"/>
<dbReference type="InterPro" id="IPR006047">
    <property type="entry name" value="GH13_cat_dom"/>
</dbReference>
<dbReference type="InterPro" id="IPR003318">
    <property type="entry name" value="Glyco_hydro70cat"/>
</dbReference>
<dbReference type="Pfam" id="PF08310">
    <property type="entry name" value="LGFP"/>
    <property type="match status" value="5"/>
</dbReference>
<dbReference type="GO" id="GO:0009250">
    <property type="term" value="P:glucan biosynthetic process"/>
    <property type="evidence" value="ECO:0007669"/>
    <property type="project" value="InterPro"/>
</dbReference>
<dbReference type="SMR" id="A0A255GUY2"/>
<reference evidence="8 9" key="1">
    <citation type="submission" date="2017-07" db="EMBL/GenBank/DDBJ databases">
        <title>Draft whole genome sequences of clinical Proprionibacteriaceae strains.</title>
        <authorList>
            <person name="Bernier A.-M."/>
            <person name="Bernard K."/>
            <person name="Domingo M.-C."/>
        </authorList>
    </citation>
    <scope>NUCLEOTIDE SEQUENCE [LARGE SCALE GENOMIC DNA]</scope>
    <source>
        <strain evidence="8 9">NML 130396</strain>
    </source>
</reference>
<dbReference type="GO" id="GO:0047849">
    <property type="term" value="F:dextransucrase activity"/>
    <property type="evidence" value="ECO:0007669"/>
    <property type="project" value="UniProtKB-EC"/>
</dbReference>
<feature type="chain" id="PRO_5012490957" description="dextransucrase" evidence="6">
    <location>
        <begin position="31"/>
        <end position="1016"/>
    </location>
</feature>
<sequence>MRSPRVPRTVGTVALAGAVLFGLTIPQAAATPTPAKPTATTATPQAPAKPRADFTSFDDRVIFQSFSLFQPYESNMYARLAGQTGQLNSWGVTDVWLPPAYRAFGMSRYLEGYAVTDRYDLGEFPQGPNNSVPTKYGTSAELKSLMSSLHGANLKGQMDLVPNQMMGLSGREAVTATRTDRNGALYVGKDGQKTDFINQMYLPYTRGGGQGQAQYGAIKEFNKSHWNGTSLQEIGFGDTLKDATGKPYRVDQTDPAANNVPAWMNPSLGHNQVDGYLSAREAYELSPGNWRPYLVNDPNFVTYATKKCGFADETAVKTGTGSKSIWDCRDAFIDPRQDYKANPEALPGIKYNYWGEQPSVENSFTGIDDHDEILFAGHTRLNDNMISAHGFLVGNDFDNARADVQAEQRHWVQWLLNQYGFDGFRVDAAAHFPTAILDMVSQETAKKFNNDPSRYLDYLETYYNGAQNAYVDSTGNRALAMDSANFNAMNDSLSGTAPVGNIYRNSDANVTGSRATGGSYRPNWSFSNNHDQEKHWLNYILFKQLGITNYCTGGPTVCKSFTLDWTPEAERQALLEWNADLDRPSSQKKTSPKNVPARYAAMLTNKATTPTVYYGDLYRTNGSYMTEKTPYFDEIDNLLKARKSYAKGDQKVYDFGNDLSASVRTGLDRATGLATVISNNPAINRSIRVDMGRDHTNQSYRDVTGKNTQVLTTDGQGILTVPVKGSDSTPEVSGYLGVWAPVDTVTQKLTHGAIDAKWQADKAILGQPTSPENCFLRDGGCFQTFERGTIYWSPATGAHWVRGAIMQKWGQQGWENGWLGYPTTDENCGLRNGGCWQGFQGGLIYWAPATGAWSVKGRILDAYANQGWETSRLGYPISDEICGLRDGGCVSRFQGGLIYWSPATGAGVVLGAIQGAYAAQGWETGIGYPLGNEACGLRDGGCLQHFQYGSIYYSPATGAQVVKGAIKDAWASQGWETGRLGYPTTGEQCNAAGNDCVQYYQGGRITWNAATGSRIW</sequence>
<dbReference type="Pfam" id="PF02324">
    <property type="entry name" value="Glyco_hydro_70"/>
    <property type="match status" value="2"/>
</dbReference>
<dbReference type="RefSeq" id="WP_094364734.1">
    <property type="nucleotide sequence ID" value="NZ_NMVQ01000034.1"/>
</dbReference>
<evidence type="ECO:0000256" key="2">
    <source>
        <dbReference type="ARBA" id="ARBA00009247"/>
    </source>
</evidence>